<protein>
    <recommendedName>
        <fullName evidence="3">WXG100 family type VII secretion target</fullName>
    </recommendedName>
</protein>
<gene>
    <name evidence="1" type="ORF">ACFFQV_13740</name>
</gene>
<keyword evidence="2" id="KW-1185">Reference proteome</keyword>
<evidence type="ECO:0000313" key="2">
    <source>
        <dbReference type="Proteomes" id="UP001589667"/>
    </source>
</evidence>
<comment type="caution">
    <text evidence="1">The sequence shown here is derived from an EMBL/GenBank/DDBJ whole genome shotgun (WGS) entry which is preliminary data.</text>
</comment>
<dbReference type="EMBL" id="JBHMBL010000003">
    <property type="protein sequence ID" value="MFB9643355.1"/>
    <property type="molecule type" value="Genomic_DNA"/>
</dbReference>
<evidence type="ECO:0000313" key="1">
    <source>
        <dbReference type="EMBL" id="MFB9643355.1"/>
    </source>
</evidence>
<sequence>MGDGVELDLERLEEAGRQLTAVKHELEHASNNSRSLADAVGHDGLADALIDFADEWDDTREAMVENIGTLAEAASGISEAFSQLDTEYAAALEGAQ</sequence>
<name>A0ABV5SSN8_9MICO</name>
<dbReference type="Proteomes" id="UP001589667">
    <property type="component" value="Unassembled WGS sequence"/>
</dbReference>
<dbReference type="RefSeq" id="WP_157425130.1">
    <property type="nucleotide sequence ID" value="NZ_BAAANI010000004.1"/>
</dbReference>
<reference evidence="1 2" key="1">
    <citation type="submission" date="2024-09" db="EMBL/GenBank/DDBJ databases">
        <authorList>
            <person name="Sun Q."/>
            <person name="Mori K."/>
        </authorList>
    </citation>
    <scope>NUCLEOTIDE SEQUENCE [LARGE SCALE GENOMIC DNA]</scope>
    <source>
        <strain evidence="1 2">JCM 14321</strain>
    </source>
</reference>
<proteinExistence type="predicted"/>
<organism evidence="1 2">
    <name type="scientific">Agromyces lapidis</name>
    <dbReference type="NCBI Taxonomy" id="279574"/>
    <lineage>
        <taxon>Bacteria</taxon>
        <taxon>Bacillati</taxon>
        <taxon>Actinomycetota</taxon>
        <taxon>Actinomycetes</taxon>
        <taxon>Micrococcales</taxon>
        <taxon>Microbacteriaceae</taxon>
        <taxon>Agromyces</taxon>
    </lineage>
</organism>
<accession>A0ABV5SSN8</accession>
<evidence type="ECO:0008006" key="3">
    <source>
        <dbReference type="Google" id="ProtNLM"/>
    </source>
</evidence>